<keyword evidence="3" id="KW-1185">Reference proteome</keyword>
<protein>
    <submittedName>
        <fullName evidence="2">DsrE/DsrF-like family protein</fullName>
    </submittedName>
</protein>
<name>A0ABX1TJW8_9GAMM</name>
<feature type="signal peptide" evidence="1">
    <location>
        <begin position="1"/>
        <end position="24"/>
    </location>
</feature>
<sequence>MKALQNLLVVVALLVGGIIAPAFAGDTDPLFVNMTTDDAHRANMAITFGKAQMERGHPLTVFLNDKGVFVGAKANATKYGEPQKKLGEILSKGGVVIACPMCMKHYGVAEADLLPGIQVGKPELTGSALFKDGTKTLTW</sequence>
<dbReference type="EMBL" id="SPMZ01000016">
    <property type="protein sequence ID" value="NMQ18770.1"/>
    <property type="molecule type" value="Genomic_DNA"/>
</dbReference>
<evidence type="ECO:0000313" key="2">
    <source>
        <dbReference type="EMBL" id="NMQ18770.1"/>
    </source>
</evidence>
<dbReference type="SUPFAM" id="SSF75169">
    <property type="entry name" value="DsrEFH-like"/>
    <property type="match status" value="1"/>
</dbReference>
<gene>
    <name evidence="2" type="ORF">E4P82_05860</name>
</gene>
<feature type="chain" id="PRO_5046246592" evidence="1">
    <location>
        <begin position="25"/>
        <end position="139"/>
    </location>
</feature>
<proteinExistence type="predicted"/>
<evidence type="ECO:0000256" key="1">
    <source>
        <dbReference type="SAM" id="SignalP"/>
    </source>
</evidence>
<dbReference type="InterPro" id="IPR003787">
    <property type="entry name" value="Sulphur_relay_DsrE/F-like"/>
</dbReference>
<accession>A0ABX1TJW8</accession>
<dbReference type="RefSeq" id="WP_169248030.1">
    <property type="nucleotide sequence ID" value="NZ_SPMZ01000016.1"/>
</dbReference>
<organism evidence="2 3">
    <name type="scientific">Candidatus Competibacter phosphatis</name>
    <dbReference type="NCBI Taxonomy" id="221280"/>
    <lineage>
        <taxon>Bacteria</taxon>
        <taxon>Pseudomonadati</taxon>
        <taxon>Pseudomonadota</taxon>
        <taxon>Gammaproteobacteria</taxon>
        <taxon>Candidatus Competibacteraceae</taxon>
        <taxon>Candidatus Competibacter</taxon>
    </lineage>
</organism>
<dbReference type="Proteomes" id="UP000760480">
    <property type="component" value="Unassembled WGS sequence"/>
</dbReference>
<evidence type="ECO:0000313" key="3">
    <source>
        <dbReference type="Proteomes" id="UP000760480"/>
    </source>
</evidence>
<dbReference type="Pfam" id="PF02635">
    <property type="entry name" value="DsrE"/>
    <property type="match status" value="1"/>
</dbReference>
<reference evidence="2 3" key="1">
    <citation type="submission" date="2019-03" db="EMBL/GenBank/DDBJ databases">
        <title>Metabolic reconstructions from genomes of highly enriched 'Candidatus Accumulibacter' and 'Candidatus Competibacter' bioreactor populations.</title>
        <authorList>
            <person name="Annavajhala M.K."/>
            <person name="Welles L."/>
            <person name="Abbas B."/>
            <person name="Sorokin D."/>
            <person name="Park H."/>
            <person name="Van Loosdrecht M."/>
            <person name="Chandran K."/>
        </authorList>
    </citation>
    <scope>NUCLEOTIDE SEQUENCE [LARGE SCALE GENOMIC DNA]</scope>
    <source>
        <strain evidence="2 3">SBR_G</strain>
    </source>
</reference>
<dbReference type="Gene3D" id="3.40.1260.10">
    <property type="entry name" value="DsrEFH-like"/>
    <property type="match status" value="1"/>
</dbReference>
<keyword evidence="1" id="KW-0732">Signal</keyword>
<comment type="caution">
    <text evidence="2">The sequence shown here is derived from an EMBL/GenBank/DDBJ whole genome shotgun (WGS) entry which is preliminary data.</text>
</comment>
<dbReference type="InterPro" id="IPR027396">
    <property type="entry name" value="DsrEFH-like"/>
</dbReference>